<feature type="transmembrane region" description="Helical" evidence="15">
    <location>
        <begin position="6"/>
        <end position="24"/>
    </location>
</feature>
<dbReference type="GO" id="GO:0045259">
    <property type="term" value="C:proton-transporting ATP synthase complex"/>
    <property type="evidence" value="ECO:0007669"/>
    <property type="project" value="UniProtKB-KW"/>
</dbReference>
<dbReference type="GO" id="GO:0031966">
    <property type="term" value="C:mitochondrial membrane"/>
    <property type="evidence" value="ECO:0007669"/>
    <property type="project" value="UniProtKB-SubCell"/>
</dbReference>
<keyword evidence="11" id="KW-0066">ATP synthesis</keyword>
<gene>
    <name evidence="16" type="primary">ATP8</name>
</gene>
<protein>
    <recommendedName>
        <fullName evidence="14">ATP synthase complex subunit 8</fullName>
    </recommendedName>
</protein>
<dbReference type="PANTHER" id="PTHR39937:SF1">
    <property type="entry name" value="ATP SYNTHASE PROTEIN 8"/>
    <property type="match status" value="1"/>
</dbReference>
<dbReference type="GO" id="GO:0015986">
    <property type="term" value="P:proton motive force-driven ATP synthesis"/>
    <property type="evidence" value="ECO:0007669"/>
    <property type="project" value="InterPro"/>
</dbReference>
<keyword evidence="4 14" id="KW-0138">CF(0)</keyword>
<keyword evidence="6 14" id="KW-0375">Hydrogen ion transport</keyword>
<dbReference type="EMBL" id="KT239011">
    <property type="protein sequence ID" value="AMD83782.1"/>
    <property type="molecule type" value="Genomic_DNA"/>
</dbReference>
<evidence type="ECO:0000256" key="2">
    <source>
        <dbReference type="ARBA" id="ARBA00008892"/>
    </source>
</evidence>
<comment type="similarity">
    <text evidence="2 14">Belongs to the ATPase protein 8 family.</text>
</comment>
<comment type="function">
    <text evidence="12">Subunit 8, of the mitochondrial membrane ATP synthase complex (F(1)F(0) ATP synthase or Complex V) that produces ATP from ADP in the presence of a proton gradient across the membrane which is generated by electron transport complexes of the respiratory chain. ATP synthase complex consist of a soluble F(1) head domain - the catalytic core - and a membrane F(1) domain - the membrane proton channel. These two domains are linked by a central stalk rotating inside the F(1) region and a stationary peripheral stalk. During catalysis, ATP synthesis in the catalytic domain of F(1) is coupled via a rotary mechanism of the central stalk subunits to proton translocation. In vivo, can only synthesize ATP although its ATP hydrolase activity can be activated artificially in vitro. Part of the complex F(0) domain.</text>
</comment>
<comment type="subunit">
    <text evidence="13">Component of the ATP synthase complex composed at least of ATP5F1A/subunit alpha, ATP5F1B/subunit beta, ATP5MC1/subunit c (homooctomer), MT-ATP6/subunit a, MT-ATP8/subunit 8, ATP5ME/subunit e, ATP5MF/subunit f, ATP5MG/subunit g, ATP5MK/subunit k, ATP5MJ/subunit j, ATP5F1C/subunit gamma, ATP5F1D/subunit delta, ATP5F1E/subunit epsilon, ATP5PF/subunit F6, ATP5PB/subunit b, ATP5PD/subunit d, ATP5PO/subunit OSCP. ATP synthase complex consists of a soluble F(1) head domain (subunits alpha(3) and beta(3)) - the catalytic core - and a membrane F(0) domain - the membrane proton channel (subunits c, a, 8, e, f, g, k and j). These two domains are linked by a central stalk (subunits gamma, delta, and epsilon) rotating inside the F1 region and a stationary peripheral stalk (subunits F6, b, d, and OSCP).</text>
</comment>
<evidence type="ECO:0000256" key="1">
    <source>
        <dbReference type="ARBA" id="ARBA00004304"/>
    </source>
</evidence>
<dbReference type="AlphaFoldDB" id="A0A1W5K123"/>
<sequence>MPQLNPTPWLTILVYSWLIFITVIPHKILNHTFTNELNPINPKKLESTTWNWPWC</sequence>
<keyword evidence="7 15" id="KW-1133">Transmembrane helix</keyword>
<dbReference type="Pfam" id="PF00895">
    <property type="entry name" value="ATP-synt_8"/>
    <property type="match status" value="1"/>
</dbReference>
<dbReference type="InterPro" id="IPR050635">
    <property type="entry name" value="ATPase_protein_8"/>
</dbReference>
<evidence type="ECO:0000256" key="5">
    <source>
        <dbReference type="ARBA" id="ARBA00022692"/>
    </source>
</evidence>
<name>A0A1W5K123_9TELE</name>
<evidence type="ECO:0000256" key="9">
    <source>
        <dbReference type="ARBA" id="ARBA00023128"/>
    </source>
</evidence>
<evidence type="ECO:0000256" key="6">
    <source>
        <dbReference type="ARBA" id="ARBA00022781"/>
    </source>
</evidence>
<proteinExistence type="inferred from homology"/>
<keyword evidence="5 14" id="KW-0812">Transmembrane</keyword>
<evidence type="ECO:0000256" key="14">
    <source>
        <dbReference type="RuleBase" id="RU003661"/>
    </source>
</evidence>
<dbReference type="GO" id="GO:0015078">
    <property type="term" value="F:proton transmembrane transporter activity"/>
    <property type="evidence" value="ECO:0007669"/>
    <property type="project" value="InterPro"/>
</dbReference>
<evidence type="ECO:0000256" key="3">
    <source>
        <dbReference type="ARBA" id="ARBA00022448"/>
    </source>
</evidence>
<organism evidence="16">
    <name type="scientific">Hemipsilichthys nimius</name>
    <dbReference type="NCBI Taxonomy" id="245754"/>
    <lineage>
        <taxon>Eukaryota</taxon>
        <taxon>Metazoa</taxon>
        <taxon>Chordata</taxon>
        <taxon>Craniata</taxon>
        <taxon>Vertebrata</taxon>
        <taxon>Euteleostomi</taxon>
        <taxon>Actinopterygii</taxon>
        <taxon>Neopterygii</taxon>
        <taxon>Teleostei</taxon>
        <taxon>Ostariophysi</taxon>
        <taxon>Siluriformes</taxon>
        <taxon>Loricariidae</taxon>
        <taxon>Delturinae</taxon>
        <taxon>Hemipsilichthys</taxon>
    </lineage>
</organism>
<keyword evidence="3 14" id="KW-0813">Transport</keyword>
<geneLocation type="mitochondrion" evidence="16"/>
<evidence type="ECO:0000256" key="15">
    <source>
        <dbReference type="SAM" id="Phobius"/>
    </source>
</evidence>
<evidence type="ECO:0000313" key="16">
    <source>
        <dbReference type="EMBL" id="AMD83782.1"/>
    </source>
</evidence>
<evidence type="ECO:0000256" key="10">
    <source>
        <dbReference type="ARBA" id="ARBA00023136"/>
    </source>
</evidence>
<dbReference type="InterPro" id="IPR001421">
    <property type="entry name" value="ATP8_metazoa"/>
</dbReference>
<keyword evidence="8 14" id="KW-0406">Ion transport</keyword>
<dbReference type="PANTHER" id="PTHR39937">
    <property type="entry name" value="ATP SYNTHASE PROTEIN 8"/>
    <property type="match status" value="1"/>
</dbReference>
<evidence type="ECO:0000256" key="7">
    <source>
        <dbReference type="ARBA" id="ARBA00022989"/>
    </source>
</evidence>
<keyword evidence="10 15" id="KW-0472">Membrane</keyword>
<evidence type="ECO:0000256" key="11">
    <source>
        <dbReference type="ARBA" id="ARBA00023310"/>
    </source>
</evidence>
<evidence type="ECO:0000256" key="8">
    <source>
        <dbReference type="ARBA" id="ARBA00023065"/>
    </source>
</evidence>
<reference evidence="16" key="1">
    <citation type="journal article" date="2017" name="BMC Genomics">
        <title>Reducing the information gap on Loricarioidei (Siluriformes) mitochondrial genomics.</title>
        <authorList>
            <person name="Moreira D.A."/>
            <person name="Buckup P.A."/>
            <person name="Furtado C."/>
            <person name="Val A.L."/>
            <person name="Schama R."/>
            <person name="Parente T.E."/>
        </authorList>
    </citation>
    <scope>NUCLEOTIDE SEQUENCE</scope>
</reference>
<evidence type="ECO:0000256" key="13">
    <source>
        <dbReference type="ARBA" id="ARBA00064647"/>
    </source>
</evidence>
<evidence type="ECO:0000256" key="12">
    <source>
        <dbReference type="ARBA" id="ARBA00053067"/>
    </source>
</evidence>
<accession>A0A1W5K123</accession>
<keyword evidence="9 14" id="KW-0496">Mitochondrion</keyword>
<evidence type="ECO:0000256" key="4">
    <source>
        <dbReference type="ARBA" id="ARBA00022547"/>
    </source>
</evidence>
<comment type="subcellular location">
    <subcellularLocation>
        <location evidence="1 14">Mitochondrion membrane</location>
        <topology evidence="1 14">Single-pass membrane protein</topology>
    </subcellularLocation>
</comment>